<dbReference type="Pfam" id="PF13369">
    <property type="entry name" value="Transglut_core2"/>
    <property type="match status" value="1"/>
</dbReference>
<name>A0ABY7W295_9BACT</name>
<proteinExistence type="inferred from homology"/>
<accession>A0ABY7W295</accession>
<evidence type="ECO:0000313" key="3">
    <source>
        <dbReference type="EMBL" id="WDE99237.1"/>
    </source>
</evidence>
<organism evidence="3 4">
    <name type="scientific">Lentisphaera profundi</name>
    <dbReference type="NCBI Taxonomy" id="1658616"/>
    <lineage>
        <taxon>Bacteria</taxon>
        <taxon>Pseudomonadati</taxon>
        <taxon>Lentisphaerota</taxon>
        <taxon>Lentisphaeria</taxon>
        <taxon>Lentisphaerales</taxon>
        <taxon>Lentisphaeraceae</taxon>
        <taxon>Lentisphaera</taxon>
    </lineage>
</organism>
<evidence type="ECO:0000313" key="4">
    <source>
        <dbReference type="Proteomes" id="UP001214250"/>
    </source>
</evidence>
<evidence type="ECO:0000259" key="2">
    <source>
        <dbReference type="Pfam" id="PF13369"/>
    </source>
</evidence>
<keyword evidence="4" id="KW-1185">Reference proteome</keyword>
<dbReference type="InterPro" id="IPR032698">
    <property type="entry name" value="SirB1_N"/>
</dbReference>
<sequence>MTEKKALLKLLEDEDQNIATITVGRLIKYGTGILPDLRELQESPNKLVRKRVHQIEAILKKKNDLKCFLERVNNEQVLIWEDLIFINSIYYPELKNSELQSSMEELYKDLSAKDFNTKALCDYMKDKSYYAPKHDILDSGVNLISSVLINGEGSPLMLCIISQLLGRRFSTQFQIVLYKGHHCLIDAHKTLIEPANNWKTTLITEKIKAHPCSEQNLILTIIANLYLSALVEGQLKILHTLSSLMATLSDMDLTNFPFPIGQKNDNLLNTNNNEPC</sequence>
<feature type="domain" description="Protein SirB1 N-terminal" evidence="2">
    <location>
        <begin position="98"/>
        <end position="196"/>
    </location>
</feature>
<comment type="similarity">
    <text evidence="1">Belongs to the UPF0162 family.</text>
</comment>
<dbReference type="EMBL" id="CP117812">
    <property type="protein sequence ID" value="WDE99237.1"/>
    <property type="molecule type" value="Genomic_DNA"/>
</dbReference>
<evidence type="ECO:0000256" key="1">
    <source>
        <dbReference type="ARBA" id="ARBA00007100"/>
    </source>
</evidence>
<dbReference type="RefSeq" id="WP_274154097.1">
    <property type="nucleotide sequence ID" value="NZ_CP117812.1"/>
</dbReference>
<reference evidence="3 4" key="1">
    <citation type="submission" date="2023-02" db="EMBL/GenBank/DDBJ databases">
        <title>Genome sequence of Lentisphaera profundi SAORIC-696.</title>
        <authorList>
            <person name="Kim e."/>
            <person name="Cho J.-C."/>
            <person name="Choi A."/>
            <person name="Kang I."/>
        </authorList>
    </citation>
    <scope>NUCLEOTIDE SEQUENCE [LARGE SCALE GENOMIC DNA]</scope>
    <source>
        <strain evidence="3 4">SAORIC-696</strain>
    </source>
</reference>
<protein>
    <recommendedName>
        <fullName evidence="2">Protein SirB1 N-terminal domain-containing protein</fullName>
    </recommendedName>
</protein>
<gene>
    <name evidence="3" type="ORF">PQO03_15485</name>
</gene>
<dbReference type="Proteomes" id="UP001214250">
    <property type="component" value="Chromosome 2"/>
</dbReference>